<feature type="compositionally biased region" description="Pro residues" evidence="1">
    <location>
        <begin position="1"/>
        <end position="18"/>
    </location>
</feature>
<feature type="region of interest" description="Disordered" evidence="1">
    <location>
        <begin position="1"/>
        <end position="36"/>
    </location>
</feature>
<comment type="caution">
    <text evidence="2">The sequence shown here is derived from an EMBL/GenBank/DDBJ whole genome shotgun (WGS) entry which is preliminary data.</text>
</comment>
<dbReference type="Proteomes" id="UP000828390">
    <property type="component" value="Unassembled WGS sequence"/>
</dbReference>
<evidence type="ECO:0000313" key="2">
    <source>
        <dbReference type="EMBL" id="KAH3856157.1"/>
    </source>
</evidence>
<name>A0A9D4R701_DREPO</name>
<evidence type="ECO:0000256" key="1">
    <source>
        <dbReference type="SAM" id="MobiDB-lite"/>
    </source>
</evidence>
<proteinExistence type="predicted"/>
<gene>
    <name evidence="2" type="ORF">DPMN_098738</name>
</gene>
<organism evidence="2 3">
    <name type="scientific">Dreissena polymorpha</name>
    <name type="common">Zebra mussel</name>
    <name type="synonym">Mytilus polymorpha</name>
    <dbReference type="NCBI Taxonomy" id="45954"/>
    <lineage>
        <taxon>Eukaryota</taxon>
        <taxon>Metazoa</taxon>
        <taxon>Spiralia</taxon>
        <taxon>Lophotrochozoa</taxon>
        <taxon>Mollusca</taxon>
        <taxon>Bivalvia</taxon>
        <taxon>Autobranchia</taxon>
        <taxon>Heteroconchia</taxon>
        <taxon>Euheterodonta</taxon>
        <taxon>Imparidentia</taxon>
        <taxon>Neoheterodontei</taxon>
        <taxon>Myida</taxon>
        <taxon>Dreissenoidea</taxon>
        <taxon>Dreissenidae</taxon>
        <taxon>Dreissena</taxon>
    </lineage>
</organism>
<reference evidence="2" key="2">
    <citation type="submission" date="2020-11" db="EMBL/GenBank/DDBJ databases">
        <authorList>
            <person name="McCartney M.A."/>
            <person name="Auch B."/>
            <person name="Kono T."/>
            <person name="Mallez S."/>
            <person name="Becker A."/>
            <person name="Gohl D.M."/>
            <person name="Silverstein K.A.T."/>
            <person name="Koren S."/>
            <person name="Bechman K.B."/>
            <person name="Herman A."/>
            <person name="Abrahante J.E."/>
            <person name="Garbe J."/>
        </authorList>
    </citation>
    <scope>NUCLEOTIDE SEQUENCE</scope>
    <source>
        <strain evidence="2">Duluth1</strain>
        <tissue evidence="2">Whole animal</tissue>
    </source>
</reference>
<dbReference type="EMBL" id="JAIWYP010000003">
    <property type="protein sequence ID" value="KAH3856157.1"/>
    <property type="molecule type" value="Genomic_DNA"/>
</dbReference>
<sequence>MHPLPPPLPPSPPSPPSLSVPSLSAPTPPTPPLPHRLIDRHVQALSKPPSKFQIHVDILNFKSKANIRHATLFSKAKQRYCSSPKHTVPSSEY</sequence>
<dbReference type="AlphaFoldDB" id="A0A9D4R701"/>
<protein>
    <submittedName>
        <fullName evidence="2">Uncharacterized protein</fullName>
    </submittedName>
</protein>
<accession>A0A9D4R701</accession>
<evidence type="ECO:0000313" key="3">
    <source>
        <dbReference type="Proteomes" id="UP000828390"/>
    </source>
</evidence>
<keyword evidence="3" id="KW-1185">Reference proteome</keyword>
<reference evidence="2" key="1">
    <citation type="journal article" date="2019" name="bioRxiv">
        <title>The Genome of the Zebra Mussel, Dreissena polymorpha: A Resource for Invasive Species Research.</title>
        <authorList>
            <person name="McCartney M.A."/>
            <person name="Auch B."/>
            <person name="Kono T."/>
            <person name="Mallez S."/>
            <person name="Zhang Y."/>
            <person name="Obille A."/>
            <person name="Becker A."/>
            <person name="Abrahante J.E."/>
            <person name="Garbe J."/>
            <person name="Badalamenti J.P."/>
            <person name="Herman A."/>
            <person name="Mangelson H."/>
            <person name="Liachko I."/>
            <person name="Sullivan S."/>
            <person name="Sone E.D."/>
            <person name="Koren S."/>
            <person name="Silverstein K.A.T."/>
            <person name="Beckman K.B."/>
            <person name="Gohl D.M."/>
        </authorList>
    </citation>
    <scope>NUCLEOTIDE SEQUENCE</scope>
    <source>
        <strain evidence="2">Duluth1</strain>
        <tissue evidence="2">Whole animal</tissue>
    </source>
</reference>